<keyword evidence="2" id="KW-1133">Transmembrane helix</keyword>
<feature type="non-terminal residue" evidence="3">
    <location>
        <position position="125"/>
    </location>
</feature>
<feature type="transmembrane region" description="Helical" evidence="2">
    <location>
        <begin position="54"/>
        <end position="73"/>
    </location>
</feature>
<evidence type="ECO:0000313" key="4">
    <source>
        <dbReference type="Proteomes" id="UP000051574"/>
    </source>
</evidence>
<sequence length="125" mass="13747">VPLNPSRIQNIRPPEDNITTTKSNASTNHTLPEVKVGETEESSLSPATLPNQNVIIFSVASAAVILLILIIWIRRRYCSGKHKNSSSPSPIALKRNFLVADRYAPNPQYSTCPSTAVPILKRETL</sequence>
<dbReference type="EMBL" id="LJIG01002093">
    <property type="protein sequence ID" value="KRT84847.1"/>
    <property type="molecule type" value="Genomic_DNA"/>
</dbReference>
<organism evidence="3 4">
    <name type="scientific">Oryctes borbonicus</name>
    <dbReference type="NCBI Taxonomy" id="1629725"/>
    <lineage>
        <taxon>Eukaryota</taxon>
        <taxon>Metazoa</taxon>
        <taxon>Ecdysozoa</taxon>
        <taxon>Arthropoda</taxon>
        <taxon>Hexapoda</taxon>
        <taxon>Insecta</taxon>
        <taxon>Pterygota</taxon>
        <taxon>Neoptera</taxon>
        <taxon>Endopterygota</taxon>
        <taxon>Coleoptera</taxon>
        <taxon>Polyphaga</taxon>
        <taxon>Scarabaeiformia</taxon>
        <taxon>Scarabaeidae</taxon>
        <taxon>Dynastinae</taxon>
        <taxon>Oryctes</taxon>
    </lineage>
</organism>
<accession>A0A0T6BC15</accession>
<dbReference type="OrthoDB" id="2431000at2759"/>
<proteinExistence type="predicted"/>
<name>A0A0T6BC15_9SCAR</name>
<feature type="region of interest" description="Disordered" evidence="1">
    <location>
        <begin position="1"/>
        <end position="29"/>
    </location>
</feature>
<feature type="non-terminal residue" evidence="3">
    <location>
        <position position="1"/>
    </location>
</feature>
<dbReference type="Proteomes" id="UP000051574">
    <property type="component" value="Unassembled WGS sequence"/>
</dbReference>
<evidence type="ECO:0000256" key="2">
    <source>
        <dbReference type="SAM" id="Phobius"/>
    </source>
</evidence>
<keyword evidence="2" id="KW-0812">Transmembrane</keyword>
<keyword evidence="2" id="KW-0472">Membrane</keyword>
<comment type="caution">
    <text evidence="3">The sequence shown here is derived from an EMBL/GenBank/DDBJ whole genome shotgun (WGS) entry which is preliminary data.</text>
</comment>
<dbReference type="AlphaFoldDB" id="A0A0T6BC15"/>
<gene>
    <name evidence="3" type="ORF">AMK59_745</name>
</gene>
<protein>
    <submittedName>
        <fullName evidence="3">Uncharacterized protein</fullName>
    </submittedName>
</protein>
<evidence type="ECO:0000313" key="3">
    <source>
        <dbReference type="EMBL" id="KRT84847.1"/>
    </source>
</evidence>
<evidence type="ECO:0000256" key="1">
    <source>
        <dbReference type="SAM" id="MobiDB-lite"/>
    </source>
</evidence>
<reference evidence="3 4" key="1">
    <citation type="submission" date="2015-09" db="EMBL/GenBank/DDBJ databases">
        <title>Draft genome of the scarab beetle Oryctes borbonicus.</title>
        <authorList>
            <person name="Meyer J.M."/>
            <person name="Markov G.V."/>
            <person name="Baskaran P."/>
            <person name="Herrmann M."/>
            <person name="Sommer R.J."/>
            <person name="Roedelsperger C."/>
        </authorList>
    </citation>
    <scope>NUCLEOTIDE SEQUENCE [LARGE SCALE GENOMIC DNA]</scope>
    <source>
        <strain evidence="3">OB123</strain>
        <tissue evidence="3">Whole animal</tissue>
    </source>
</reference>
<keyword evidence="4" id="KW-1185">Reference proteome</keyword>
<feature type="compositionally biased region" description="Polar residues" evidence="1">
    <location>
        <begin position="17"/>
        <end position="29"/>
    </location>
</feature>